<reference evidence="2" key="1">
    <citation type="submission" date="2021-07" db="EMBL/GenBank/DDBJ databases">
        <authorList>
            <person name="Durling M."/>
        </authorList>
    </citation>
    <scope>NUCLEOTIDE SEQUENCE</scope>
</reference>
<evidence type="ECO:0000313" key="3">
    <source>
        <dbReference type="Proteomes" id="UP000701801"/>
    </source>
</evidence>
<feature type="chain" id="PRO_5040290209" evidence="1">
    <location>
        <begin position="19"/>
        <end position="127"/>
    </location>
</feature>
<keyword evidence="3" id="KW-1185">Reference proteome</keyword>
<proteinExistence type="predicted"/>
<name>A0A9N9LKS1_9HELO</name>
<accession>A0A9N9LKS1</accession>
<gene>
    <name evidence="2" type="ORF">HYALB_00010632</name>
</gene>
<feature type="signal peptide" evidence="1">
    <location>
        <begin position="1"/>
        <end position="18"/>
    </location>
</feature>
<protein>
    <submittedName>
        <fullName evidence="2">Uncharacterized protein</fullName>
    </submittedName>
</protein>
<keyword evidence="1" id="KW-0732">Signal</keyword>
<evidence type="ECO:0000256" key="1">
    <source>
        <dbReference type="SAM" id="SignalP"/>
    </source>
</evidence>
<dbReference type="OrthoDB" id="10293954at2759"/>
<evidence type="ECO:0000313" key="2">
    <source>
        <dbReference type="EMBL" id="CAG8974381.1"/>
    </source>
</evidence>
<dbReference type="AlphaFoldDB" id="A0A9N9LKS1"/>
<dbReference type="EMBL" id="CAJVRM010000102">
    <property type="protein sequence ID" value="CAG8974381.1"/>
    <property type="molecule type" value="Genomic_DNA"/>
</dbReference>
<dbReference type="Proteomes" id="UP000701801">
    <property type="component" value="Unassembled WGS sequence"/>
</dbReference>
<comment type="caution">
    <text evidence="2">The sequence shown here is derived from an EMBL/GenBank/DDBJ whole genome shotgun (WGS) entry which is preliminary data.</text>
</comment>
<organism evidence="2 3">
    <name type="scientific">Hymenoscyphus albidus</name>
    <dbReference type="NCBI Taxonomy" id="595503"/>
    <lineage>
        <taxon>Eukaryota</taxon>
        <taxon>Fungi</taxon>
        <taxon>Dikarya</taxon>
        <taxon>Ascomycota</taxon>
        <taxon>Pezizomycotina</taxon>
        <taxon>Leotiomycetes</taxon>
        <taxon>Helotiales</taxon>
        <taxon>Helotiaceae</taxon>
        <taxon>Hymenoscyphus</taxon>
    </lineage>
</organism>
<sequence>MLTSTIIVFLGTVGMALAGNPRSLAARQDQGVQCICNQHGWTDANIYTINTLAHFLPDVGVSTTVGPKDKAELGCFQGSTIQLWNDASTAQTINNMHWQKTCGQKFGPDRTYNVVVRGDKCIVKDFG</sequence>